<evidence type="ECO:0000313" key="2">
    <source>
        <dbReference type="EMBL" id="KAE8235377.1"/>
    </source>
</evidence>
<reference evidence="2" key="2">
    <citation type="journal article" date="2019" name="IMA Fungus">
        <title>Genome sequencing and comparison of five Tilletia species to identify candidate genes for the detection of regulated species infecting wheat.</title>
        <authorList>
            <person name="Nguyen H.D.T."/>
            <person name="Sultana T."/>
            <person name="Kesanakurti P."/>
            <person name="Hambleton S."/>
        </authorList>
    </citation>
    <scope>NUCLEOTIDE SEQUENCE</scope>
    <source>
        <strain evidence="2">DAOMC 238032</strain>
    </source>
</reference>
<organism evidence="2 3">
    <name type="scientific">Tilletia caries</name>
    <name type="common">wheat bunt fungus</name>
    <dbReference type="NCBI Taxonomy" id="13290"/>
    <lineage>
        <taxon>Eukaryota</taxon>
        <taxon>Fungi</taxon>
        <taxon>Dikarya</taxon>
        <taxon>Basidiomycota</taxon>
        <taxon>Ustilaginomycotina</taxon>
        <taxon>Exobasidiomycetes</taxon>
        <taxon>Tilletiales</taxon>
        <taxon>Tilletiaceae</taxon>
        <taxon>Tilletia</taxon>
    </lineage>
</organism>
<sequence length="135" mass="14519">MQSGSEEPIFDLATVNLADLDVYVRKEEERARTEQDTKLAALQAKLDHLLAASAARPLESHALPSRSSIPPPSSSKSRSKTKRAGDRSSFRTEIAGVANAAKPSACARCGGRARHDVAHCDKTHFAKPSCSAYET</sequence>
<name>A0A8T8S943_9BASI</name>
<proteinExistence type="predicted"/>
<dbReference type="Proteomes" id="UP000077671">
    <property type="component" value="Unassembled WGS sequence"/>
</dbReference>
<feature type="non-terminal residue" evidence="2">
    <location>
        <position position="135"/>
    </location>
</feature>
<comment type="caution">
    <text evidence="2">The sequence shown here is derived from an EMBL/GenBank/DDBJ whole genome shotgun (WGS) entry which is preliminary data.</text>
</comment>
<protein>
    <submittedName>
        <fullName evidence="2">Uncharacterized protein</fullName>
    </submittedName>
</protein>
<dbReference type="EMBL" id="LWDD02004332">
    <property type="protein sequence ID" value="KAE8235377.1"/>
    <property type="molecule type" value="Genomic_DNA"/>
</dbReference>
<reference evidence="2" key="1">
    <citation type="submission" date="2016-04" db="EMBL/GenBank/DDBJ databases">
        <authorList>
            <person name="Nguyen H.D."/>
            <person name="Kesanakurti P."/>
            <person name="Cullis J."/>
            <person name="Levesque C.A."/>
            <person name="Hambleton S."/>
        </authorList>
    </citation>
    <scope>NUCLEOTIDE SEQUENCE</scope>
    <source>
        <strain evidence="2">DAOMC 238032</strain>
    </source>
</reference>
<accession>A0A8T8S943</accession>
<evidence type="ECO:0000313" key="3">
    <source>
        <dbReference type="Proteomes" id="UP000077671"/>
    </source>
</evidence>
<gene>
    <name evidence="2" type="ORF">A4X03_0g9799</name>
</gene>
<evidence type="ECO:0000256" key="1">
    <source>
        <dbReference type="SAM" id="MobiDB-lite"/>
    </source>
</evidence>
<feature type="region of interest" description="Disordered" evidence="1">
    <location>
        <begin position="57"/>
        <end position="94"/>
    </location>
</feature>
<dbReference type="AlphaFoldDB" id="A0A8T8S943"/>